<name>A0AAN7BEC7_9PEZI</name>
<evidence type="ECO:0000313" key="2">
    <source>
        <dbReference type="EMBL" id="KAK4222666.1"/>
    </source>
</evidence>
<dbReference type="Gene3D" id="3.40.50.1820">
    <property type="entry name" value="alpha/beta hydrolase"/>
    <property type="match status" value="1"/>
</dbReference>
<dbReference type="Proteomes" id="UP001301958">
    <property type="component" value="Unassembled WGS sequence"/>
</dbReference>
<feature type="signal peptide" evidence="1">
    <location>
        <begin position="1"/>
        <end position="20"/>
    </location>
</feature>
<accession>A0AAN7BEC7</accession>
<sequence>MRMKLTHLILFGISSLTAIATPTKQCIELEIPISIIANNSIYSMPTVDNTFEAVQWTLNVTTWSRNLNSSINLGPKLINSTFSINAQLCIPQHKTPKSNILQIAISGRGFDKRYWDPEINPAKYSYIDAAIKKGYSILSYDMLGSGKSSKPNAYEVVQLPTQVEILAELTKLIKSGYLLTSSKLLSPLTIPTVFKPSKIVHVGHSYGSAVTFNFLIQHGNLSDAAILTGLLFNSKAGSVNVAYFDHEFARQHDPIRFNQYNSGYIVLTFQSDLQKLFFRYPGGFEPEMLTYLEKIKQPEAVGLYASESMLRVGQHANDFKGPVQFMVGEFDFVNCMGDCKGGVYDEGLTMRSFPVAKNVTHYLQPGTGHALSLARNATGGYEVMLGFLGDNGL</sequence>
<evidence type="ECO:0000256" key="1">
    <source>
        <dbReference type="SAM" id="SignalP"/>
    </source>
</evidence>
<organism evidence="2 3">
    <name type="scientific">Podospora fimiseda</name>
    <dbReference type="NCBI Taxonomy" id="252190"/>
    <lineage>
        <taxon>Eukaryota</taxon>
        <taxon>Fungi</taxon>
        <taxon>Dikarya</taxon>
        <taxon>Ascomycota</taxon>
        <taxon>Pezizomycotina</taxon>
        <taxon>Sordariomycetes</taxon>
        <taxon>Sordariomycetidae</taxon>
        <taxon>Sordariales</taxon>
        <taxon>Podosporaceae</taxon>
        <taxon>Podospora</taxon>
    </lineage>
</organism>
<reference evidence="2" key="2">
    <citation type="submission" date="2023-05" db="EMBL/GenBank/DDBJ databases">
        <authorList>
            <consortium name="Lawrence Berkeley National Laboratory"/>
            <person name="Steindorff A."/>
            <person name="Hensen N."/>
            <person name="Bonometti L."/>
            <person name="Westerberg I."/>
            <person name="Brannstrom I.O."/>
            <person name="Guillou S."/>
            <person name="Cros-Aarteil S."/>
            <person name="Calhoun S."/>
            <person name="Haridas S."/>
            <person name="Kuo A."/>
            <person name="Mondo S."/>
            <person name="Pangilinan J."/>
            <person name="Riley R."/>
            <person name="Labutti K."/>
            <person name="Andreopoulos B."/>
            <person name="Lipzen A."/>
            <person name="Chen C."/>
            <person name="Yanf M."/>
            <person name="Daum C."/>
            <person name="Ng V."/>
            <person name="Clum A."/>
            <person name="Ohm R."/>
            <person name="Martin F."/>
            <person name="Silar P."/>
            <person name="Natvig D."/>
            <person name="Lalanne C."/>
            <person name="Gautier V."/>
            <person name="Ament-Velasquez S.L."/>
            <person name="Kruys A."/>
            <person name="Hutchinson M.I."/>
            <person name="Powell A.J."/>
            <person name="Barry K."/>
            <person name="Miller A.N."/>
            <person name="Grigoriev I.V."/>
            <person name="Debuchy R."/>
            <person name="Gladieux P."/>
            <person name="Thoren M.H."/>
            <person name="Johannesson H."/>
        </authorList>
    </citation>
    <scope>NUCLEOTIDE SEQUENCE</scope>
    <source>
        <strain evidence="2">CBS 990.96</strain>
    </source>
</reference>
<evidence type="ECO:0008006" key="4">
    <source>
        <dbReference type="Google" id="ProtNLM"/>
    </source>
</evidence>
<dbReference type="EMBL" id="MU865460">
    <property type="protein sequence ID" value="KAK4222666.1"/>
    <property type="molecule type" value="Genomic_DNA"/>
</dbReference>
<protein>
    <recommendedName>
        <fullName evidence="4">AB hydrolase-1 domain-containing protein</fullName>
    </recommendedName>
</protein>
<feature type="chain" id="PRO_5043004961" description="AB hydrolase-1 domain-containing protein" evidence="1">
    <location>
        <begin position="21"/>
        <end position="393"/>
    </location>
</feature>
<dbReference type="SUPFAM" id="SSF53474">
    <property type="entry name" value="alpha/beta-Hydrolases"/>
    <property type="match status" value="1"/>
</dbReference>
<comment type="caution">
    <text evidence="2">The sequence shown here is derived from an EMBL/GenBank/DDBJ whole genome shotgun (WGS) entry which is preliminary data.</text>
</comment>
<reference evidence="2" key="1">
    <citation type="journal article" date="2023" name="Mol. Phylogenet. Evol.">
        <title>Genome-scale phylogeny and comparative genomics of the fungal order Sordariales.</title>
        <authorList>
            <person name="Hensen N."/>
            <person name="Bonometti L."/>
            <person name="Westerberg I."/>
            <person name="Brannstrom I.O."/>
            <person name="Guillou S."/>
            <person name="Cros-Aarteil S."/>
            <person name="Calhoun S."/>
            <person name="Haridas S."/>
            <person name="Kuo A."/>
            <person name="Mondo S."/>
            <person name="Pangilinan J."/>
            <person name="Riley R."/>
            <person name="LaButti K."/>
            <person name="Andreopoulos B."/>
            <person name="Lipzen A."/>
            <person name="Chen C."/>
            <person name="Yan M."/>
            <person name="Daum C."/>
            <person name="Ng V."/>
            <person name="Clum A."/>
            <person name="Steindorff A."/>
            <person name="Ohm R.A."/>
            <person name="Martin F."/>
            <person name="Silar P."/>
            <person name="Natvig D.O."/>
            <person name="Lalanne C."/>
            <person name="Gautier V."/>
            <person name="Ament-Velasquez S.L."/>
            <person name="Kruys A."/>
            <person name="Hutchinson M.I."/>
            <person name="Powell A.J."/>
            <person name="Barry K."/>
            <person name="Miller A.N."/>
            <person name="Grigoriev I.V."/>
            <person name="Debuchy R."/>
            <person name="Gladieux P."/>
            <person name="Hiltunen Thoren M."/>
            <person name="Johannesson H."/>
        </authorList>
    </citation>
    <scope>NUCLEOTIDE SEQUENCE</scope>
    <source>
        <strain evidence="2">CBS 990.96</strain>
    </source>
</reference>
<proteinExistence type="predicted"/>
<dbReference type="InterPro" id="IPR029058">
    <property type="entry name" value="AB_hydrolase_fold"/>
</dbReference>
<dbReference type="AlphaFoldDB" id="A0AAN7BEC7"/>
<gene>
    <name evidence="2" type="ORF">QBC38DRAFT_518708</name>
</gene>
<keyword evidence="1" id="KW-0732">Signal</keyword>
<keyword evidence="3" id="KW-1185">Reference proteome</keyword>
<evidence type="ECO:0000313" key="3">
    <source>
        <dbReference type="Proteomes" id="UP001301958"/>
    </source>
</evidence>